<comment type="caution">
    <text evidence="2">The sequence shown here is derived from an EMBL/GenBank/DDBJ whole genome shotgun (WGS) entry which is preliminary data.</text>
</comment>
<accession>A0AAD7G6R3</accession>
<evidence type="ECO:0000313" key="3">
    <source>
        <dbReference type="Proteomes" id="UP001221757"/>
    </source>
</evidence>
<feature type="transmembrane region" description="Helical" evidence="1">
    <location>
        <begin position="222"/>
        <end position="247"/>
    </location>
</feature>
<dbReference type="Proteomes" id="UP001221757">
    <property type="component" value="Unassembled WGS sequence"/>
</dbReference>
<feature type="transmembrane region" description="Helical" evidence="1">
    <location>
        <begin position="179"/>
        <end position="201"/>
    </location>
</feature>
<gene>
    <name evidence="2" type="ORF">B0H17DRAFT_953220</name>
</gene>
<keyword evidence="1" id="KW-0472">Membrane</keyword>
<name>A0AAD7G6R3_MYCRO</name>
<feature type="transmembrane region" description="Helical" evidence="1">
    <location>
        <begin position="55"/>
        <end position="75"/>
    </location>
</feature>
<keyword evidence="1" id="KW-0812">Transmembrane</keyword>
<feature type="transmembrane region" description="Helical" evidence="1">
    <location>
        <begin position="112"/>
        <end position="131"/>
    </location>
</feature>
<protein>
    <submittedName>
        <fullName evidence="2">Uncharacterized protein</fullName>
    </submittedName>
</protein>
<feature type="transmembrane region" description="Helical" evidence="1">
    <location>
        <begin position="138"/>
        <end position="159"/>
    </location>
</feature>
<sequence length="342" mass="37421">MASESFAPPGETAADLWLERSNFDGNLITGVGYGVLFTITIQTLVLFLKLPREKVPWGLVAYVSFMFALATLGMAGNAKFTQMVFVDDRDFPGGPNAFTGAFYSTPVNMMALAAYIVMNWMASALVLWRFTMFWGSNFWLSFVPVLMFLGSVASSIVFLLTISLPTDTTLVALGLQFGIAYWSLSLGLNVILSLSIATRILMIRRSMLRLIGPAHSTQYVSIVAMLVESAAIYAVWGVFFLICFARNTPLQNILVGMLGQVQGIAPVLIVFRVAQGQAWSQHTMQETNPPSHSVPIRIGTGSMRDSEGVKISVSVRTETVSRQHDGTLSRPSIISVPSVWNL</sequence>
<evidence type="ECO:0000256" key="1">
    <source>
        <dbReference type="SAM" id="Phobius"/>
    </source>
</evidence>
<proteinExistence type="predicted"/>
<dbReference type="EMBL" id="JARKIE010000243">
    <property type="protein sequence ID" value="KAJ7662324.1"/>
    <property type="molecule type" value="Genomic_DNA"/>
</dbReference>
<feature type="transmembrane region" description="Helical" evidence="1">
    <location>
        <begin position="253"/>
        <end position="274"/>
    </location>
</feature>
<organism evidence="2 3">
    <name type="scientific">Mycena rosella</name>
    <name type="common">Pink bonnet</name>
    <name type="synonym">Agaricus rosellus</name>
    <dbReference type="NCBI Taxonomy" id="1033263"/>
    <lineage>
        <taxon>Eukaryota</taxon>
        <taxon>Fungi</taxon>
        <taxon>Dikarya</taxon>
        <taxon>Basidiomycota</taxon>
        <taxon>Agaricomycotina</taxon>
        <taxon>Agaricomycetes</taxon>
        <taxon>Agaricomycetidae</taxon>
        <taxon>Agaricales</taxon>
        <taxon>Marasmiineae</taxon>
        <taxon>Mycenaceae</taxon>
        <taxon>Mycena</taxon>
    </lineage>
</organism>
<evidence type="ECO:0000313" key="2">
    <source>
        <dbReference type="EMBL" id="KAJ7662324.1"/>
    </source>
</evidence>
<reference evidence="2" key="1">
    <citation type="submission" date="2023-03" db="EMBL/GenBank/DDBJ databases">
        <title>Massive genome expansion in bonnet fungi (Mycena s.s.) driven by repeated elements and novel gene families across ecological guilds.</title>
        <authorList>
            <consortium name="Lawrence Berkeley National Laboratory"/>
            <person name="Harder C.B."/>
            <person name="Miyauchi S."/>
            <person name="Viragh M."/>
            <person name="Kuo A."/>
            <person name="Thoen E."/>
            <person name="Andreopoulos B."/>
            <person name="Lu D."/>
            <person name="Skrede I."/>
            <person name="Drula E."/>
            <person name="Henrissat B."/>
            <person name="Morin E."/>
            <person name="Kohler A."/>
            <person name="Barry K."/>
            <person name="LaButti K."/>
            <person name="Morin E."/>
            <person name="Salamov A."/>
            <person name="Lipzen A."/>
            <person name="Mereny Z."/>
            <person name="Hegedus B."/>
            <person name="Baldrian P."/>
            <person name="Stursova M."/>
            <person name="Weitz H."/>
            <person name="Taylor A."/>
            <person name="Grigoriev I.V."/>
            <person name="Nagy L.G."/>
            <person name="Martin F."/>
            <person name="Kauserud H."/>
        </authorList>
    </citation>
    <scope>NUCLEOTIDE SEQUENCE</scope>
    <source>
        <strain evidence="2">CBHHK067</strain>
    </source>
</reference>
<keyword evidence="1" id="KW-1133">Transmembrane helix</keyword>
<dbReference type="AlphaFoldDB" id="A0AAD7G6R3"/>
<keyword evidence="3" id="KW-1185">Reference proteome</keyword>
<feature type="transmembrane region" description="Helical" evidence="1">
    <location>
        <begin position="27"/>
        <end position="48"/>
    </location>
</feature>